<dbReference type="InterPro" id="IPR032466">
    <property type="entry name" value="Metal_Hydrolase"/>
</dbReference>
<dbReference type="InterPro" id="IPR008257">
    <property type="entry name" value="Pept_M19"/>
</dbReference>
<accession>A0A411PEZ2</accession>
<keyword evidence="1" id="KW-1133">Transmembrane helix</keyword>
<dbReference type="OrthoDB" id="9804920at2"/>
<organism evidence="2 3">
    <name type="scientific">Shewanella maritima</name>
    <dbReference type="NCBI Taxonomy" id="2520507"/>
    <lineage>
        <taxon>Bacteria</taxon>
        <taxon>Pseudomonadati</taxon>
        <taxon>Pseudomonadota</taxon>
        <taxon>Gammaproteobacteria</taxon>
        <taxon>Alteromonadales</taxon>
        <taxon>Shewanellaceae</taxon>
        <taxon>Shewanella</taxon>
    </lineage>
</organism>
<dbReference type="SUPFAM" id="SSF51556">
    <property type="entry name" value="Metallo-dependent hydrolases"/>
    <property type="match status" value="1"/>
</dbReference>
<protein>
    <submittedName>
        <fullName evidence="2">Peptidase M19, renal dipeptidase</fullName>
    </submittedName>
</protein>
<evidence type="ECO:0000256" key="1">
    <source>
        <dbReference type="SAM" id="Phobius"/>
    </source>
</evidence>
<dbReference type="Pfam" id="PF01244">
    <property type="entry name" value="Peptidase_M19"/>
    <property type="match status" value="1"/>
</dbReference>
<dbReference type="InterPro" id="IPR006311">
    <property type="entry name" value="TAT_signal"/>
</dbReference>
<dbReference type="PANTHER" id="PTHR10443:SF12">
    <property type="entry name" value="DIPEPTIDASE"/>
    <property type="match status" value="1"/>
</dbReference>
<dbReference type="PROSITE" id="PS51365">
    <property type="entry name" value="RENAL_DIPEPTIDASE_2"/>
    <property type="match status" value="1"/>
</dbReference>
<proteinExistence type="predicted"/>
<dbReference type="PANTHER" id="PTHR10443">
    <property type="entry name" value="MICROSOMAL DIPEPTIDASE"/>
    <property type="match status" value="1"/>
</dbReference>
<dbReference type="GO" id="GO:0006508">
    <property type="term" value="P:proteolysis"/>
    <property type="evidence" value="ECO:0007669"/>
    <property type="project" value="InterPro"/>
</dbReference>
<keyword evidence="1" id="KW-0472">Membrane</keyword>
<evidence type="ECO:0000313" key="2">
    <source>
        <dbReference type="EMBL" id="QBF82038.1"/>
    </source>
</evidence>
<dbReference type="EMBL" id="CP036200">
    <property type="protein sequence ID" value="QBF82038.1"/>
    <property type="molecule type" value="Genomic_DNA"/>
</dbReference>
<dbReference type="Gene3D" id="3.20.20.140">
    <property type="entry name" value="Metal-dependent hydrolases"/>
    <property type="match status" value="1"/>
</dbReference>
<name>A0A411PEZ2_9GAMM</name>
<dbReference type="Proteomes" id="UP000291106">
    <property type="component" value="Chromosome"/>
</dbReference>
<dbReference type="KEGG" id="smai:EXU30_04485"/>
<keyword evidence="3" id="KW-1185">Reference proteome</keyword>
<dbReference type="GO" id="GO:0070573">
    <property type="term" value="F:metallodipeptidase activity"/>
    <property type="evidence" value="ECO:0007669"/>
    <property type="project" value="InterPro"/>
</dbReference>
<dbReference type="AlphaFoldDB" id="A0A411PEZ2"/>
<evidence type="ECO:0000313" key="3">
    <source>
        <dbReference type="Proteomes" id="UP000291106"/>
    </source>
</evidence>
<dbReference type="RefSeq" id="WP_130598011.1">
    <property type="nucleotide sequence ID" value="NZ_CP036200.1"/>
</dbReference>
<feature type="transmembrane region" description="Helical" evidence="1">
    <location>
        <begin position="21"/>
        <end position="43"/>
    </location>
</feature>
<sequence>MDIEQVNSQQLTKRQTSRRQFIKLCGLTTLAASLPSLSLSVIAQEQSWAAYNKSIVIDGLSALFDYGINELSAETLAQFKRSGVTAVNATVPYPGDDFAAAKAKIAHVKQITALYPQHLRIVYNLDDILQAKAQGQIGIIIGFQSTEMFADDLSRIDYFAKQGARYMQLSYNGPSQYGSGGLVKHDTGLTELGRQAVAQIQNAKVLLDLSHSGKQTVADAIKAASKPLTLSHTGCNAVYQHPRNNDDTELKAIADKGGVVGIYLMPFLEGGDGEITAAAFMRHLNHAINVCGEDHVAIGSDQGILPVNDGPEYREMIRKDVERRKAAGISAPGESANRPPFIPQLNSIRRMELIAHYMQRSGHSDKVITKVLGSNLVNLYREVW</sequence>
<gene>
    <name evidence="2" type="ORF">EXU30_04485</name>
</gene>
<keyword evidence="1" id="KW-0812">Transmembrane</keyword>
<dbReference type="PROSITE" id="PS51318">
    <property type="entry name" value="TAT"/>
    <property type="match status" value="1"/>
</dbReference>
<reference evidence="2 3" key="1">
    <citation type="submission" date="2019-02" db="EMBL/GenBank/DDBJ databases">
        <title>Shewanella sp. D4-2 isolated from Dokdo Island.</title>
        <authorList>
            <person name="Baek K."/>
        </authorList>
    </citation>
    <scope>NUCLEOTIDE SEQUENCE [LARGE SCALE GENOMIC DNA]</scope>
    <source>
        <strain evidence="2 3">D4-2</strain>
    </source>
</reference>